<dbReference type="InterPro" id="IPR008995">
    <property type="entry name" value="Mo/tungstate-bd_C_term_dom"/>
</dbReference>
<dbReference type="Gene3D" id="2.40.50.100">
    <property type="match status" value="2"/>
</dbReference>
<dbReference type="PANTHER" id="PTHR30432">
    <property type="entry name" value="TRANSCRIPTIONAL REGULATOR MODE"/>
    <property type="match status" value="1"/>
</dbReference>
<keyword evidence="1 2" id="KW-0500">Molybdenum</keyword>
<gene>
    <name evidence="4" type="primary">modE</name>
    <name evidence="4" type="ORF">NCTC10296_01408</name>
</gene>
<dbReference type="InterPro" id="IPR004606">
    <property type="entry name" value="Mop_domain"/>
</dbReference>
<dbReference type="Proteomes" id="UP000279284">
    <property type="component" value="Chromosome"/>
</dbReference>
<feature type="domain" description="Mop" evidence="3">
    <location>
        <begin position="2"/>
        <end position="68"/>
    </location>
</feature>
<dbReference type="PROSITE" id="PS51866">
    <property type="entry name" value="MOP"/>
    <property type="match status" value="2"/>
</dbReference>
<feature type="domain" description="Mop" evidence="3">
    <location>
        <begin position="74"/>
        <end position="140"/>
    </location>
</feature>
<reference evidence="4 5" key="1">
    <citation type="submission" date="2018-12" db="EMBL/GenBank/DDBJ databases">
        <authorList>
            <consortium name="Pathogen Informatics"/>
        </authorList>
    </citation>
    <scope>NUCLEOTIDE SEQUENCE [LARGE SCALE GENOMIC DNA]</scope>
    <source>
        <strain evidence="4 5">NCTC10296</strain>
    </source>
</reference>
<protein>
    <submittedName>
        <fullName evidence="4">Transcriptional regulator modE</fullName>
    </submittedName>
</protein>
<dbReference type="InterPro" id="IPR051815">
    <property type="entry name" value="Molybdate_resp_trans_reg"/>
</dbReference>
<dbReference type="OrthoDB" id="9800709at2"/>
<evidence type="ECO:0000313" key="5">
    <source>
        <dbReference type="Proteomes" id="UP000279284"/>
    </source>
</evidence>
<organism evidence="4 5">
    <name type="scientific">Neisseria canis</name>
    <dbReference type="NCBI Taxonomy" id="493"/>
    <lineage>
        <taxon>Bacteria</taxon>
        <taxon>Pseudomonadati</taxon>
        <taxon>Pseudomonadota</taxon>
        <taxon>Betaproteobacteria</taxon>
        <taxon>Neisseriales</taxon>
        <taxon>Neisseriaceae</taxon>
        <taxon>Neisseria</taxon>
    </lineage>
</organism>
<dbReference type="Pfam" id="PF03459">
    <property type="entry name" value="TOBE"/>
    <property type="match status" value="2"/>
</dbReference>
<name>A0A448D8P9_9NEIS</name>
<dbReference type="InterPro" id="IPR005116">
    <property type="entry name" value="Transp-assoc_OB_typ1"/>
</dbReference>
<dbReference type="RefSeq" id="WP_085415635.1">
    <property type="nucleotide sequence ID" value="NZ_CAUJPY010000052.1"/>
</dbReference>
<dbReference type="AlphaFoldDB" id="A0A448D8P9"/>
<dbReference type="GO" id="GO:0015689">
    <property type="term" value="P:molybdate ion transport"/>
    <property type="evidence" value="ECO:0007669"/>
    <property type="project" value="InterPro"/>
</dbReference>
<evidence type="ECO:0000259" key="3">
    <source>
        <dbReference type="PROSITE" id="PS51866"/>
    </source>
</evidence>
<accession>A0A448D8P9</accession>
<keyword evidence="5" id="KW-1185">Reference proteome</keyword>
<dbReference type="NCBIfam" id="TIGR00638">
    <property type="entry name" value="Mop"/>
    <property type="match status" value="2"/>
</dbReference>
<dbReference type="STRING" id="493.BWD07_01660"/>
<dbReference type="PANTHER" id="PTHR30432:SF1">
    <property type="entry name" value="DNA-BINDING TRANSCRIPTIONAL DUAL REGULATOR MODE"/>
    <property type="match status" value="1"/>
</dbReference>
<sequence length="142" mass="14837">MKTSARNQLTGIIKNIKKGSVNDEIIISLSGGQELAAIITCESCQQLALKIGNPVIALIKSTNVIIATDLDHIKLSARNQLSGVISDINRGTVNSIIEINLGDGTTLSAGITLKSTEQLNLTAGQRATALFKASDVILGVLA</sequence>
<evidence type="ECO:0000256" key="1">
    <source>
        <dbReference type="ARBA" id="ARBA00022505"/>
    </source>
</evidence>
<dbReference type="KEGG" id="nci:NCTC10296_01408"/>
<dbReference type="SUPFAM" id="SSF50331">
    <property type="entry name" value="MOP-like"/>
    <property type="match status" value="2"/>
</dbReference>
<evidence type="ECO:0000256" key="2">
    <source>
        <dbReference type="PROSITE-ProRule" id="PRU01213"/>
    </source>
</evidence>
<evidence type="ECO:0000313" key="4">
    <source>
        <dbReference type="EMBL" id="VEF01683.1"/>
    </source>
</evidence>
<proteinExistence type="predicted"/>
<dbReference type="EMBL" id="LR134313">
    <property type="protein sequence ID" value="VEF01683.1"/>
    <property type="molecule type" value="Genomic_DNA"/>
</dbReference>